<dbReference type="InterPro" id="IPR050256">
    <property type="entry name" value="Glycosyltransferase_2"/>
</dbReference>
<dbReference type="Gene3D" id="3.90.550.10">
    <property type="entry name" value="Spore Coat Polysaccharide Biosynthesis Protein SpsA, Chain A"/>
    <property type="match status" value="1"/>
</dbReference>
<dbReference type="SUPFAM" id="SSF53448">
    <property type="entry name" value="Nucleotide-diphospho-sugar transferases"/>
    <property type="match status" value="1"/>
</dbReference>
<evidence type="ECO:0000259" key="1">
    <source>
        <dbReference type="Pfam" id="PF00535"/>
    </source>
</evidence>
<proteinExistence type="predicted"/>
<evidence type="ECO:0000313" key="3">
    <source>
        <dbReference type="Proteomes" id="UP000178404"/>
    </source>
</evidence>
<dbReference type="AlphaFoldDB" id="A0A1G2TXY2"/>
<dbReference type="PANTHER" id="PTHR48090:SF7">
    <property type="entry name" value="RFBJ PROTEIN"/>
    <property type="match status" value="1"/>
</dbReference>
<dbReference type="Pfam" id="PF00535">
    <property type="entry name" value="Glycos_transf_2"/>
    <property type="match status" value="1"/>
</dbReference>
<reference evidence="2 3" key="1">
    <citation type="journal article" date="2016" name="Nat. Commun.">
        <title>Thousands of microbial genomes shed light on interconnected biogeochemical processes in an aquifer system.</title>
        <authorList>
            <person name="Anantharaman K."/>
            <person name="Brown C.T."/>
            <person name="Hug L.A."/>
            <person name="Sharon I."/>
            <person name="Castelle C.J."/>
            <person name="Probst A.J."/>
            <person name="Thomas B.C."/>
            <person name="Singh A."/>
            <person name="Wilkins M.J."/>
            <person name="Karaoz U."/>
            <person name="Brodie E.L."/>
            <person name="Williams K.H."/>
            <person name="Hubbard S.S."/>
            <person name="Banfield J.F."/>
        </authorList>
    </citation>
    <scope>NUCLEOTIDE SEQUENCE [LARGE SCALE GENOMIC DNA]</scope>
</reference>
<dbReference type="Proteomes" id="UP000178404">
    <property type="component" value="Unassembled WGS sequence"/>
</dbReference>
<feature type="domain" description="Glycosyltransferase 2-like" evidence="1">
    <location>
        <begin position="6"/>
        <end position="164"/>
    </location>
</feature>
<evidence type="ECO:0000313" key="2">
    <source>
        <dbReference type="EMBL" id="OHB02165.1"/>
    </source>
</evidence>
<gene>
    <name evidence="2" type="ORF">A3A90_02195</name>
</gene>
<dbReference type="CDD" id="cd04179">
    <property type="entry name" value="DPM_DPG-synthase_like"/>
    <property type="match status" value="1"/>
</dbReference>
<organism evidence="2 3">
    <name type="scientific">Candidatus Zambryskibacteria bacterium RIFCSPLOWO2_01_FULL_35_19</name>
    <dbReference type="NCBI Taxonomy" id="1802757"/>
    <lineage>
        <taxon>Bacteria</taxon>
        <taxon>Candidatus Zambryskiibacteriota</taxon>
    </lineage>
</organism>
<sequence>MKPSLSVVIPVLNEAENIGKAVEAVLRAINDSNINQYEIIISDNGSTDGTRDVIEEMESHNPHIKHVYPTENLGSGQAVRDGLKVATSEYSAYVVGDNEMTEEALHNLFGALGKADIINTYISNPEVRALPRQILSANFGRLMRLFFGVKLKYFTGPAIIRTDLFRAARRSTYGFAFMAEILVQIIKAGYSYYQVPMPLQPRTYGEPGVYRLKDMWRVFKAVFSMFFNVHFSGAVSNLRNLKKK</sequence>
<dbReference type="EMBL" id="MHWA01000006">
    <property type="protein sequence ID" value="OHB02165.1"/>
    <property type="molecule type" value="Genomic_DNA"/>
</dbReference>
<dbReference type="InterPro" id="IPR001173">
    <property type="entry name" value="Glyco_trans_2-like"/>
</dbReference>
<protein>
    <recommendedName>
        <fullName evidence="1">Glycosyltransferase 2-like domain-containing protein</fullName>
    </recommendedName>
</protein>
<name>A0A1G2TXY2_9BACT</name>
<dbReference type="PANTHER" id="PTHR48090">
    <property type="entry name" value="UNDECAPRENYL-PHOSPHATE 4-DEOXY-4-FORMAMIDO-L-ARABINOSE TRANSFERASE-RELATED"/>
    <property type="match status" value="1"/>
</dbReference>
<dbReference type="InterPro" id="IPR029044">
    <property type="entry name" value="Nucleotide-diphossugar_trans"/>
</dbReference>
<accession>A0A1G2TXY2</accession>
<comment type="caution">
    <text evidence="2">The sequence shown here is derived from an EMBL/GenBank/DDBJ whole genome shotgun (WGS) entry which is preliminary data.</text>
</comment>